<gene>
    <name evidence="2" type="ORF">A5771_00050</name>
</gene>
<dbReference type="PANTHER" id="PTHR39419:SF1">
    <property type="entry name" value="SLL0814 PROTEIN"/>
    <property type="match status" value="1"/>
</dbReference>
<keyword evidence="1" id="KW-0472">Membrane</keyword>
<feature type="transmembrane region" description="Helical" evidence="1">
    <location>
        <begin position="296"/>
        <end position="314"/>
    </location>
</feature>
<evidence type="ECO:0000256" key="1">
    <source>
        <dbReference type="SAM" id="Phobius"/>
    </source>
</evidence>
<proteinExistence type="predicted"/>
<feature type="transmembrane region" description="Helical" evidence="1">
    <location>
        <begin position="171"/>
        <end position="190"/>
    </location>
</feature>
<keyword evidence="1" id="KW-0812">Transmembrane</keyword>
<keyword evidence="1" id="KW-1133">Transmembrane helix</keyword>
<evidence type="ECO:0000313" key="2">
    <source>
        <dbReference type="EMBL" id="OBG11098.1"/>
    </source>
</evidence>
<sequence>MWLVLMALSAPKLPGQRVVRRYDTTMSTPVSSALLRASRASGTGLVTAGWGVVAIWFVATVTNAWSAGSSTAAAAQAISGAALLAFVLLHTLMLYRPAGAIAYVAIAGTVAFGLEACSIATGFPFGFYTHYGAGPRALGVPFTVVAAWVILGWVAWVLARVIVGECRSRRLSVVATPVVAALVVGGYDLVIDPLGSYVLHLYAYRSPSGALGVPLSNYVGWLITGWVLFQAFALVERRWRREPTAATRSALLMPAVIWFGLGLQVNLGLLRVGDATTTIQGKSVALADIYETCAEMTWFMMGLVVVISVVRLFSAETPAST</sequence>
<reference evidence="3" key="1">
    <citation type="submission" date="2016-06" db="EMBL/GenBank/DDBJ databases">
        <authorList>
            <person name="Sutton G."/>
            <person name="Brinkac L."/>
            <person name="Sanka R."/>
            <person name="Adams M."/>
            <person name="Lau E."/>
            <person name="Mehaffy C."/>
            <person name="Tameris M."/>
            <person name="Hatherill M."/>
            <person name="Hanekom W."/>
            <person name="Mahomed H."/>
            <person name="Mcshane H."/>
        </authorList>
    </citation>
    <scope>NUCLEOTIDE SEQUENCE [LARGE SCALE GENOMIC DNA]</scope>
    <source>
        <strain evidence="3">852014-51077_SCH5608930-a</strain>
    </source>
</reference>
<feature type="transmembrane region" description="Helical" evidence="1">
    <location>
        <begin position="102"/>
        <end position="125"/>
    </location>
</feature>
<evidence type="ECO:0000313" key="3">
    <source>
        <dbReference type="Proteomes" id="UP000093985"/>
    </source>
</evidence>
<feature type="transmembrane region" description="Helical" evidence="1">
    <location>
        <begin position="250"/>
        <end position="270"/>
    </location>
</feature>
<organism evidence="2 3">
    <name type="scientific">Mycolicibacter sinensis (strain JDM601)</name>
    <name type="common">Mycobacterium sinense</name>
    <dbReference type="NCBI Taxonomy" id="875328"/>
    <lineage>
        <taxon>Bacteria</taxon>
        <taxon>Bacillati</taxon>
        <taxon>Actinomycetota</taxon>
        <taxon>Actinomycetes</taxon>
        <taxon>Mycobacteriales</taxon>
        <taxon>Mycobacteriaceae</taxon>
        <taxon>Mycolicibacter</taxon>
    </lineage>
</organism>
<comment type="caution">
    <text evidence="2">The sequence shown here is derived from an EMBL/GenBank/DDBJ whole genome shotgun (WGS) entry which is preliminary data.</text>
</comment>
<feature type="transmembrane region" description="Helical" evidence="1">
    <location>
        <begin position="45"/>
        <end position="67"/>
    </location>
</feature>
<dbReference type="Pfam" id="PF04240">
    <property type="entry name" value="Caroten_synth"/>
    <property type="match status" value="1"/>
</dbReference>
<name>A0A1A2E0I1_MYCSD</name>
<feature type="transmembrane region" description="Helical" evidence="1">
    <location>
        <begin position="210"/>
        <end position="229"/>
    </location>
</feature>
<feature type="transmembrane region" description="Helical" evidence="1">
    <location>
        <begin position="137"/>
        <end position="159"/>
    </location>
</feature>
<protein>
    <recommendedName>
        <fullName evidence="4">Carotenoid biosynthesis protein</fullName>
    </recommendedName>
</protein>
<evidence type="ECO:0008006" key="4">
    <source>
        <dbReference type="Google" id="ProtNLM"/>
    </source>
</evidence>
<dbReference type="InterPro" id="IPR007354">
    <property type="entry name" value="CruF-like"/>
</dbReference>
<dbReference type="EMBL" id="LZIN01000001">
    <property type="protein sequence ID" value="OBG11098.1"/>
    <property type="molecule type" value="Genomic_DNA"/>
</dbReference>
<accession>A0A1A2E0I1</accession>
<dbReference type="Proteomes" id="UP000093985">
    <property type="component" value="Unassembled WGS sequence"/>
</dbReference>
<dbReference type="PANTHER" id="PTHR39419">
    <property type="entry name" value="SLL0814 PROTEIN"/>
    <property type="match status" value="1"/>
</dbReference>
<feature type="transmembrane region" description="Helical" evidence="1">
    <location>
        <begin position="73"/>
        <end position="95"/>
    </location>
</feature>
<dbReference type="AlphaFoldDB" id="A0A1A2E0I1"/>